<reference evidence="3 4" key="1">
    <citation type="submission" date="2013-12" db="EMBL/GenBank/DDBJ databases">
        <authorList>
            <person name="Stott M."/>
        </authorList>
    </citation>
    <scope>NUCLEOTIDE SEQUENCE [LARGE SCALE GENOMIC DNA]</scope>
    <source>
        <strain evidence="3 4">K22</strain>
    </source>
</reference>
<dbReference type="STRING" id="454194.PYK22_00024"/>
<protein>
    <submittedName>
        <fullName evidence="3">Zinc carboxypeptidase</fullName>
    </submittedName>
</protein>
<dbReference type="Proteomes" id="UP000031518">
    <property type="component" value="Unassembled WGS sequence"/>
</dbReference>
<reference evidence="3 4" key="2">
    <citation type="submission" date="2015-01" db="EMBL/GenBank/DDBJ databases">
        <title>Complete genome sequence of Pyrinomonas methylaliphatogenes type strain K22T.</title>
        <authorList>
            <person name="Lee K.C.Y."/>
            <person name="Power J.F."/>
            <person name="Dunfield P.F."/>
            <person name="Morgan X.C."/>
            <person name="Huttenhower C."/>
            <person name="Stott M.B."/>
        </authorList>
    </citation>
    <scope>NUCLEOTIDE SEQUENCE [LARGE SCALE GENOMIC DNA]</scope>
    <source>
        <strain evidence="3 4">K22</strain>
    </source>
</reference>
<evidence type="ECO:0000313" key="4">
    <source>
        <dbReference type="Proteomes" id="UP000031518"/>
    </source>
</evidence>
<evidence type="ECO:0000259" key="2">
    <source>
        <dbReference type="Pfam" id="PF00246"/>
    </source>
</evidence>
<dbReference type="SUPFAM" id="SSF53187">
    <property type="entry name" value="Zn-dependent exopeptidases"/>
    <property type="match status" value="1"/>
</dbReference>
<dbReference type="AlphaFoldDB" id="A0A0B6WTK7"/>
<keyword evidence="4" id="KW-1185">Reference proteome</keyword>
<accession>A0A0B6WTK7</accession>
<gene>
    <name evidence="3" type="ORF">PYK22_00024</name>
</gene>
<keyword evidence="3" id="KW-0121">Carboxypeptidase</keyword>
<dbReference type="GO" id="GO:0006508">
    <property type="term" value="P:proteolysis"/>
    <property type="evidence" value="ECO:0007669"/>
    <property type="project" value="InterPro"/>
</dbReference>
<organism evidence="3 4">
    <name type="scientific">Pyrinomonas methylaliphatogenes</name>
    <dbReference type="NCBI Taxonomy" id="454194"/>
    <lineage>
        <taxon>Bacteria</taxon>
        <taxon>Pseudomonadati</taxon>
        <taxon>Acidobacteriota</taxon>
        <taxon>Blastocatellia</taxon>
        <taxon>Blastocatellales</taxon>
        <taxon>Pyrinomonadaceae</taxon>
        <taxon>Pyrinomonas</taxon>
    </lineage>
</organism>
<dbReference type="InterPro" id="IPR000834">
    <property type="entry name" value="Peptidase_M14"/>
</dbReference>
<proteinExistence type="predicted"/>
<evidence type="ECO:0000313" key="3">
    <source>
        <dbReference type="EMBL" id="CDM64032.1"/>
    </source>
</evidence>
<name>A0A0B6WTK7_9BACT</name>
<keyword evidence="3" id="KW-0645">Protease</keyword>
<sequence length="1004" mass="112710">MRMENRSCDSNIERSSRRSFRHEAQKRIAAIQFLLIAISLTTMPLVAQRASRDRRTDPLPTLDPAYTAKIKEYTTAPYFLTELVDHLPASATVPSPDKVLGYVIGTPGKLTYTKDIHRYFRALEKASPRVRVFVAPEKSEEGREQLLVLVSDEENLARLDRYKEITAKLADPRQITEAEAEKLIAEGKPFYWASGSIHSPETGSPEMLMELAYRLAVEETPFIQTIRRNLIVMITPVLEVDGHDKMVDIYNYRKANPDKFAPPLVYWGKYVAHDNNRDGLGMALALSRNQMKTFLEYHPTILHDLHESVPFLYTSTGTGPYNAWLDPLVIDEWHVLAYYEIEEMTKRGVPGVWTHGFYDGWAPNYMFYVANGHNAIGRFYETFGNSVADTLERTVGAQAQRDWYRPNPPLPRVRWSLRNNINLQQSALLFAMNFVAANKERFLRNFYIKSKRAIAKATNEGPAAYVIPGDEARPVEAADMVNLLRLMGVEVHRATADFTVKNKDGKEQRFPAGSYIVRMDQPYSRMADMLLDTQYYNVNDPRPYDDTGWTLGALRNVRTVRVTDTRVLQAPMELLTSDAMVRGQVIGSGAAGYIINHNTDNTLATLRFRLADVRMEAAEDPFKVGDRQFNAGSFIIRAEGNPPDLRQRLEAATAELGLTAYAVEKLPEIKAHPLAVPRVAILHTWTNTQNDGWFRIEFDRLKIPYTYISDQVVRNTPNLRARFDVIIFPPVGGTAQAIVNGIPKRAGDAPIPWRGSEMTPNLALSPDQTDDMRGGMGLEGVLNLRRFVEEGGLFIPITNCARVALDYGLVSGVAIQEPRQLQARGSVYNATFADRRSPIAYGYGETLAIYFNQAPLFRVQQPTARMEGGEMSGGRPSGRGSPTDPDIVQAMPQPEPTPARPSRSGEEQLTEEQRLMLGPFLTPANERPRVVLRFVPDEKNLLVSGMLAGAAELAGAPAVIDVPVGRGHVVLFATNPMWRHQTQGSFFLLFNALLNFDHLDAGRR</sequence>
<dbReference type="Gene3D" id="3.40.630.10">
    <property type="entry name" value="Zn peptidases"/>
    <property type="match status" value="1"/>
</dbReference>
<feature type="domain" description="Peptidase M14" evidence="2">
    <location>
        <begin position="116"/>
        <end position="245"/>
    </location>
</feature>
<evidence type="ECO:0000256" key="1">
    <source>
        <dbReference type="SAM" id="MobiDB-lite"/>
    </source>
</evidence>
<dbReference type="GO" id="GO:0008270">
    <property type="term" value="F:zinc ion binding"/>
    <property type="evidence" value="ECO:0007669"/>
    <property type="project" value="InterPro"/>
</dbReference>
<dbReference type="Pfam" id="PF00246">
    <property type="entry name" value="Peptidase_M14"/>
    <property type="match status" value="1"/>
</dbReference>
<dbReference type="EMBL" id="CBXV010000001">
    <property type="protein sequence ID" value="CDM64032.1"/>
    <property type="molecule type" value="Genomic_DNA"/>
</dbReference>
<keyword evidence="3" id="KW-0378">Hydrolase</keyword>
<feature type="region of interest" description="Disordered" evidence="1">
    <location>
        <begin position="865"/>
        <end position="909"/>
    </location>
</feature>
<dbReference type="GO" id="GO:0004181">
    <property type="term" value="F:metallocarboxypeptidase activity"/>
    <property type="evidence" value="ECO:0007669"/>
    <property type="project" value="InterPro"/>
</dbReference>